<dbReference type="SMART" id="SM00072">
    <property type="entry name" value="GuKc"/>
    <property type="match status" value="1"/>
</dbReference>
<dbReference type="Pfam" id="PF00625">
    <property type="entry name" value="Guanylate_kin"/>
    <property type="match status" value="1"/>
</dbReference>
<dbReference type="NCBIfam" id="TIGR03263">
    <property type="entry name" value="guanyl_kin"/>
    <property type="match status" value="1"/>
</dbReference>
<dbReference type="InterPro" id="IPR008145">
    <property type="entry name" value="GK/Ca_channel_bsu"/>
</dbReference>
<accession>A0A943I2P8</accession>
<keyword evidence="5 11" id="KW-0808">Transferase</keyword>
<keyword evidence="7 11" id="KW-0418">Kinase</keyword>
<sequence>MNKPQGILLVLSGPSGAGKGTICGRLLEKRDQMAYSVSCTTREPRKGEVDGKNYFFKTREEFEEMIKNGGLLEHASVYGNYYGTPRQYVLDKLNEGLDVVLEIDPQGALQVKKSYPDGVFVFIVPPSLDELSKRIYKRGTDAVDVIKRRLSAATSELAYASKYDYIVVNDEVEKATDKVSKIIDVEHLKVGRTYYIVDEICQQKTTEQD</sequence>
<evidence type="ECO:0000256" key="4">
    <source>
        <dbReference type="ARBA" id="ARBA00016296"/>
    </source>
</evidence>
<dbReference type="GO" id="GO:0004385">
    <property type="term" value="F:GMP kinase activity"/>
    <property type="evidence" value="ECO:0007669"/>
    <property type="project" value="UniProtKB-UniRule"/>
</dbReference>
<dbReference type="GO" id="GO:0005524">
    <property type="term" value="F:ATP binding"/>
    <property type="evidence" value="ECO:0007669"/>
    <property type="project" value="UniProtKB-UniRule"/>
</dbReference>
<dbReference type="Proteomes" id="UP000754226">
    <property type="component" value="Unassembled WGS sequence"/>
</dbReference>
<dbReference type="PROSITE" id="PS50052">
    <property type="entry name" value="GUANYLATE_KINASE_2"/>
    <property type="match status" value="1"/>
</dbReference>
<dbReference type="PROSITE" id="PS00856">
    <property type="entry name" value="GUANYLATE_KINASE_1"/>
    <property type="match status" value="1"/>
</dbReference>
<reference evidence="13" key="1">
    <citation type="submission" date="2021-02" db="EMBL/GenBank/DDBJ databases">
        <title>Infant gut strain persistence is associated with maternal origin, phylogeny, and functional potential including surface adhesion and iron acquisition.</title>
        <authorList>
            <person name="Lou Y.C."/>
        </authorList>
    </citation>
    <scope>NUCLEOTIDE SEQUENCE</scope>
    <source>
        <strain evidence="13">L3_106_000M1_dasL3_106_000M1_concoct_15</strain>
    </source>
</reference>
<dbReference type="InterPro" id="IPR027417">
    <property type="entry name" value="P-loop_NTPase"/>
</dbReference>
<evidence type="ECO:0000256" key="3">
    <source>
        <dbReference type="ARBA" id="ARBA00012961"/>
    </source>
</evidence>
<evidence type="ECO:0000256" key="10">
    <source>
        <dbReference type="ARBA" id="ARBA00048594"/>
    </source>
</evidence>
<protein>
    <recommendedName>
        <fullName evidence="4 11">Guanylate kinase</fullName>
        <ecNumber evidence="3 11">2.7.4.8</ecNumber>
    </recommendedName>
    <alternativeName>
        <fullName evidence="9 11">GMP kinase</fullName>
    </alternativeName>
</protein>
<feature type="binding site" evidence="11">
    <location>
        <begin position="13"/>
        <end position="20"/>
    </location>
    <ligand>
        <name>ATP</name>
        <dbReference type="ChEBI" id="CHEBI:30616"/>
    </ligand>
</feature>
<dbReference type="CDD" id="cd00071">
    <property type="entry name" value="GMPK"/>
    <property type="match status" value="1"/>
</dbReference>
<evidence type="ECO:0000313" key="14">
    <source>
        <dbReference type="Proteomes" id="UP000754226"/>
    </source>
</evidence>
<evidence type="ECO:0000256" key="5">
    <source>
        <dbReference type="ARBA" id="ARBA00022679"/>
    </source>
</evidence>
<dbReference type="GO" id="GO:0005829">
    <property type="term" value="C:cytosol"/>
    <property type="evidence" value="ECO:0007669"/>
    <property type="project" value="TreeGrafter"/>
</dbReference>
<comment type="catalytic activity">
    <reaction evidence="10 11">
        <text>GMP + ATP = GDP + ADP</text>
        <dbReference type="Rhea" id="RHEA:20780"/>
        <dbReference type="ChEBI" id="CHEBI:30616"/>
        <dbReference type="ChEBI" id="CHEBI:58115"/>
        <dbReference type="ChEBI" id="CHEBI:58189"/>
        <dbReference type="ChEBI" id="CHEBI:456216"/>
        <dbReference type="EC" id="2.7.4.8"/>
    </reaction>
</comment>
<evidence type="ECO:0000256" key="11">
    <source>
        <dbReference type="HAMAP-Rule" id="MF_00328"/>
    </source>
</evidence>
<dbReference type="InterPro" id="IPR017665">
    <property type="entry name" value="Guanylate_kinase"/>
</dbReference>
<dbReference type="Gene3D" id="3.30.63.10">
    <property type="entry name" value="Guanylate Kinase phosphate binding domain"/>
    <property type="match status" value="1"/>
</dbReference>
<dbReference type="FunFam" id="3.30.63.10:FF:000002">
    <property type="entry name" value="Guanylate kinase 1"/>
    <property type="match status" value="1"/>
</dbReference>
<proteinExistence type="inferred from homology"/>
<comment type="subcellular location">
    <subcellularLocation>
        <location evidence="11">Cytoplasm</location>
    </subcellularLocation>
</comment>
<comment type="function">
    <text evidence="1 11">Essential for recycling GMP and indirectly, cGMP.</text>
</comment>
<comment type="caution">
    <text evidence="13">The sequence shown here is derived from an EMBL/GenBank/DDBJ whole genome shotgun (WGS) entry which is preliminary data.</text>
</comment>
<name>A0A943I2P8_9FIRM</name>
<evidence type="ECO:0000256" key="7">
    <source>
        <dbReference type="ARBA" id="ARBA00022777"/>
    </source>
</evidence>
<evidence type="ECO:0000256" key="9">
    <source>
        <dbReference type="ARBA" id="ARBA00030128"/>
    </source>
</evidence>
<gene>
    <name evidence="11 13" type="primary">gmk</name>
    <name evidence="13" type="ORF">KHX13_07455</name>
</gene>
<dbReference type="SUPFAM" id="SSF52540">
    <property type="entry name" value="P-loop containing nucleoside triphosphate hydrolases"/>
    <property type="match status" value="1"/>
</dbReference>
<dbReference type="Gene3D" id="3.40.50.300">
    <property type="entry name" value="P-loop containing nucleotide triphosphate hydrolases"/>
    <property type="match status" value="1"/>
</dbReference>
<evidence type="ECO:0000256" key="2">
    <source>
        <dbReference type="ARBA" id="ARBA00005790"/>
    </source>
</evidence>
<keyword evidence="11" id="KW-0963">Cytoplasm</keyword>
<organism evidence="13 14">
    <name type="scientific">Acidaminococcus intestini</name>
    <dbReference type="NCBI Taxonomy" id="187327"/>
    <lineage>
        <taxon>Bacteria</taxon>
        <taxon>Bacillati</taxon>
        <taxon>Bacillota</taxon>
        <taxon>Negativicutes</taxon>
        <taxon>Acidaminococcales</taxon>
        <taxon>Acidaminococcaceae</taxon>
        <taxon>Acidaminococcus</taxon>
    </lineage>
</organism>
<evidence type="ECO:0000259" key="12">
    <source>
        <dbReference type="PROSITE" id="PS50052"/>
    </source>
</evidence>
<dbReference type="InterPro" id="IPR020590">
    <property type="entry name" value="Guanylate_kinase_CS"/>
</dbReference>
<dbReference type="EC" id="2.7.4.8" evidence="3 11"/>
<keyword evidence="6 11" id="KW-0547">Nucleotide-binding</keyword>
<dbReference type="EMBL" id="JAGZCZ010000008">
    <property type="protein sequence ID" value="MBS5520144.1"/>
    <property type="molecule type" value="Genomic_DNA"/>
</dbReference>
<dbReference type="InterPro" id="IPR008144">
    <property type="entry name" value="Guanylate_kin-like_dom"/>
</dbReference>
<dbReference type="HAMAP" id="MF_00328">
    <property type="entry name" value="Guanylate_kinase"/>
    <property type="match status" value="1"/>
</dbReference>
<evidence type="ECO:0000256" key="6">
    <source>
        <dbReference type="ARBA" id="ARBA00022741"/>
    </source>
</evidence>
<evidence type="ECO:0000256" key="8">
    <source>
        <dbReference type="ARBA" id="ARBA00022840"/>
    </source>
</evidence>
<dbReference type="PANTHER" id="PTHR23117:SF13">
    <property type="entry name" value="GUANYLATE KINASE"/>
    <property type="match status" value="1"/>
</dbReference>
<evidence type="ECO:0000313" key="13">
    <source>
        <dbReference type="EMBL" id="MBS5520144.1"/>
    </source>
</evidence>
<evidence type="ECO:0000256" key="1">
    <source>
        <dbReference type="ARBA" id="ARBA00003531"/>
    </source>
</evidence>
<feature type="domain" description="Guanylate kinase-like" evidence="12">
    <location>
        <begin position="6"/>
        <end position="184"/>
    </location>
</feature>
<keyword evidence="8 11" id="KW-0067">ATP-binding</keyword>
<dbReference type="AlphaFoldDB" id="A0A943I2P8"/>
<comment type="similarity">
    <text evidence="2 11">Belongs to the guanylate kinase family.</text>
</comment>
<dbReference type="PANTHER" id="PTHR23117">
    <property type="entry name" value="GUANYLATE KINASE-RELATED"/>
    <property type="match status" value="1"/>
</dbReference>